<evidence type="ECO:0000313" key="2">
    <source>
        <dbReference type="WBParaSite" id="Hba_06111"/>
    </source>
</evidence>
<evidence type="ECO:0000313" key="1">
    <source>
        <dbReference type="Proteomes" id="UP000095283"/>
    </source>
</evidence>
<sequence length="62" mass="6936">MQIQSLSCSFISYSFSVSCLFSSATSTFFNRCLQSSATIVGFLPQSRLIINNHLIELTSYMN</sequence>
<reference evidence="2" key="1">
    <citation type="submission" date="2016-11" db="UniProtKB">
        <authorList>
            <consortium name="WormBaseParasite"/>
        </authorList>
    </citation>
    <scope>IDENTIFICATION</scope>
</reference>
<name>A0A1I7WM15_HETBA</name>
<keyword evidence="1" id="KW-1185">Reference proteome</keyword>
<organism evidence="1 2">
    <name type="scientific">Heterorhabditis bacteriophora</name>
    <name type="common">Entomopathogenic nematode worm</name>
    <dbReference type="NCBI Taxonomy" id="37862"/>
    <lineage>
        <taxon>Eukaryota</taxon>
        <taxon>Metazoa</taxon>
        <taxon>Ecdysozoa</taxon>
        <taxon>Nematoda</taxon>
        <taxon>Chromadorea</taxon>
        <taxon>Rhabditida</taxon>
        <taxon>Rhabditina</taxon>
        <taxon>Rhabditomorpha</taxon>
        <taxon>Strongyloidea</taxon>
        <taxon>Heterorhabditidae</taxon>
        <taxon>Heterorhabditis</taxon>
    </lineage>
</organism>
<dbReference type="WBParaSite" id="Hba_06111">
    <property type="protein sequence ID" value="Hba_06111"/>
    <property type="gene ID" value="Hba_06111"/>
</dbReference>
<protein>
    <submittedName>
        <fullName evidence="2">Secreted protein</fullName>
    </submittedName>
</protein>
<dbReference type="AlphaFoldDB" id="A0A1I7WM15"/>
<dbReference type="Proteomes" id="UP000095283">
    <property type="component" value="Unplaced"/>
</dbReference>
<proteinExistence type="predicted"/>
<accession>A0A1I7WM15</accession>